<dbReference type="STRING" id="10195.A0A3M7SE89"/>
<evidence type="ECO:0000256" key="5">
    <source>
        <dbReference type="ARBA" id="ARBA00023163"/>
    </source>
</evidence>
<evidence type="ECO:0000256" key="6">
    <source>
        <dbReference type="ARBA" id="ARBA00023242"/>
    </source>
</evidence>
<gene>
    <name evidence="9" type="ORF">BpHYR1_009856</name>
</gene>
<proteinExistence type="inferred from homology"/>
<dbReference type="AlphaFoldDB" id="A0A3M7SE89"/>
<keyword evidence="3" id="KW-0805">Transcription regulation</keyword>
<dbReference type="SUPFAM" id="SSF57959">
    <property type="entry name" value="Leucine zipper domain"/>
    <property type="match status" value="1"/>
</dbReference>
<comment type="caution">
    <text evidence="9">The sequence shown here is derived from an EMBL/GenBank/DDBJ whole genome shotgun (WGS) entry which is preliminary data.</text>
</comment>
<keyword evidence="10" id="KW-1185">Reference proteome</keyword>
<protein>
    <submittedName>
        <fullName evidence="9">Cyclic AMP-dependent transcription factor ATF-4</fullName>
    </submittedName>
</protein>
<dbReference type="PANTHER" id="PTHR13044:SF14">
    <property type="entry name" value="CRYPTOCEPHAL, ISOFORM A"/>
    <property type="match status" value="1"/>
</dbReference>
<dbReference type="Gene3D" id="1.20.5.170">
    <property type="match status" value="1"/>
</dbReference>
<feature type="domain" description="BZIP" evidence="8">
    <location>
        <begin position="154"/>
        <end position="168"/>
    </location>
</feature>
<comment type="subcellular location">
    <subcellularLocation>
        <location evidence="1">Nucleus</location>
    </subcellularLocation>
</comment>
<evidence type="ECO:0000313" key="9">
    <source>
        <dbReference type="EMBL" id="RNA34092.1"/>
    </source>
</evidence>
<dbReference type="InterPro" id="IPR046347">
    <property type="entry name" value="bZIP_sf"/>
</dbReference>
<dbReference type="Proteomes" id="UP000276133">
    <property type="component" value="Unassembled WGS sequence"/>
</dbReference>
<evidence type="ECO:0000256" key="2">
    <source>
        <dbReference type="ARBA" id="ARBA00007163"/>
    </source>
</evidence>
<organism evidence="9 10">
    <name type="scientific">Brachionus plicatilis</name>
    <name type="common">Marine rotifer</name>
    <name type="synonym">Brachionus muelleri</name>
    <dbReference type="NCBI Taxonomy" id="10195"/>
    <lineage>
        <taxon>Eukaryota</taxon>
        <taxon>Metazoa</taxon>
        <taxon>Spiralia</taxon>
        <taxon>Gnathifera</taxon>
        <taxon>Rotifera</taxon>
        <taxon>Eurotatoria</taxon>
        <taxon>Monogononta</taxon>
        <taxon>Pseudotrocha</taxon>
        <taxon>Ploima</taxon>
        <taxon>Brachionidae</taxon>
        <taxon>Brachionus</taxon>
    </lineage>
</organism>
<keyword evidence="4" id="KW-0238">DNA-binding</keyword>
<keyword evidence="5" id="KW-0804">Transcription</keyword>
<evidence type="ECO:0000256" key="1">
    <source>
        <dbReference type="ARBA" id="ARBA00004123"/>
    </source>
</evidence>
<reference evidence="9 10" key="1">
    <citation type="journal article" date="2018" name="Sci. Rep.">
        <title>Genomic signatures of local adaptation to the degree of environmental predictability in rotifers.</title>
        <authorList>
            <person name="Franch-Gras L."/>
            <person name="Hahn C."/>
            <person name="Garcia-Roger E.M."/>
            <person name="Carmona M.J."/>
            <person name="Serra M."/>
            <person name="Gomez A."/>
        </authorList>
    </citation>
    <scope>NUCLEOTIDE SEQUENCE [LARGE SCALE GENOMIC DNA]</scope>
    <source>
        <strain evidence="9">HYR1</strain>
    </source>
</reference>
<dbReference type="GO" id="GO:0000977">
    <property type="term" value="F:RNA polymerase II transcription regulatory region sequence-specific DNA binding"/>
    <property type="evidence" value="ECO:0007669"/>
    <property type="project" value="TreeGrafter"/>
</dbReference>
<evidence type="ECO:0000256" key="4">
    <source>
        <dbReference type="ARBA" id="ARBA00023125"/>
    </source>
</evidence>
<dbReference type="OrthoDB" id="5847285at2759"/>
<dbReference type="CDD" id="cd14692">
    <property type="entry name" value="bZIP_ATF4"/>
    <property type="match status" value="1"/>
</dbReference>
<keyword evidence="6" id="KW-0539">Nucleus</keyword>
<keyword evidence="7" id="KW-0175">Coiled coil</keyword>
<feature type="coiled-coil region" evidence="7">
    <location>
        <begin position="173"/>
        <end position="200"/>
    </location>
</feature>
<accession>A0A3M7SE89</accession>
<dbReference type="PROSITE" id="PS00036">
    <property type="entry name" value="BZIP_BASIC"/>
    <property type="match status" value="1"/>
</dbReference>
<sequence length="220" mass="24989">MSLIGENLDLDFTDLDFSLIETIDSSSSVYQNDLSNFSNFHQPATVSLDSSTKLSFVLAQEHHQHQTDFIDNLDFELTDHSFLNVQLYQNNDVFSSLEQLNSPSNEVTYGNVNSLDSSNEDNISMLPSPASSISDESSFEKPKIRKTRARVIDKKESNKAAAIRYRNKKLKEKDQLFTECEEYAKKIEEMRQKVADTQNEISYIKSLLVEALVIKSGLKS</sequence>
<dbReference type="EMBL" id="REGN01001524">
    <property type="protein sequence ID" value="RNA34092.1"/>
    <property type="molecule type" value="Genomic_DNA"/>
</dbReference>
<name>A0A3M7SE89_BRAPC</name>
<dbReference type="GO" id="GO:0001228">
    <property type="term" value="F:DNA-binding transcription activator activity, RNA polymerase II-specific"/>
    <property type="evidence" value="ECO:0007669"/>
    <property type="project" value="TreeGrafter"/>
</dbReference>
<dbReference type="GO" id="GO:0005634">
    <property type="term" value="C:nucleus"/>
    <property type="evidence" value="ECO:0007669"/>
    <property type="project" value="UniProtKB-SubCell"/>
</dbReference>
<dbReference type="PANTHER" id="PTHR13044">
    <property type="entry name" value="ACTIVATING TRANSCRIPTION FACTOR ATF 4/5"/>
    <property type="match status" value="1"/>
</dbReference>
<evidence type="ECO:0000313" key="10">
    <source>
        <dbReference type="Proteomes" id="UP000276133"/>
    </source>
</evidence>
<dbReference type="SMART" id="SM00338">
    <property type="entry name" value="BRLZ"/>
    <property type="match status" value="1"/>
</dbReference>
<evidence type="ECO:0000256" key="7">
    <source>
        <dbReference type="SAM" id="Coils"/>
    </source>
</evidence>
<evidence type="ECO:0000256" key="3">
    <source>
        <dbReference type="ARBA" id="ARBA00023015"/>
    </source>
</evidence>
<comment type="similarity">
    <text evidence="2">Belongs to the bZIP family.</text>
</comment>
<evidence type="ECO:0000259" key="8">
    <source>
        <dbReference type="PROSITE" id="PS00036"/>
    </source>
</evidence>
<dbReference type="InterPro" id="IPR004827">
    <property type="entry name" value="bZIP"/>
</dbReference>